<evidence type="ECO:0000313" key="3">
    <source>
        <dbReference type="Proteomes" id="UP000322873"/>
    </source>
</evidence>
<protein>
    <submittedName>
        <fullName evidence="2">Uncharacterized protein</fullName>
    </submittedName>
</protein>
<comment type="caution">
    <text evidence="2">The sequence shown here is derived from an EMBL/GenBank/DDBJ whole genome shotgun (WGS) entry which is preliminary data.</text>
</comment>
<feature type="compositionally biased region" description="Polar residues" evidence="1">
    <location>
        <begin position="504"/>
        <end position="513"/>
    </location>
</feature>
<dbReference type="InterPro" id="IPR053221">
    <property type="entry name" value="Burnettramic_acid_biosynth"/>
</dbReference>
<dbReference type="VEuPathDB" id="FungiDB:MFRU_005g00710"/>
<feature type="region of interest" description="Disordered" evidence="1">
    <location>
        <begin position="447"/>
        <end position="485"/>
    </location>
</feature>
<sequence length="564" mass="62747">MGKLLGLISSGIGLAMEAKMSHQSLRNESYTKDRNLGSSFTEPSPISRRASPEVYQPSRDEEAYQDLQVYADYQSNLSHRLSTDMHREGNYRRYLTENPRTRPATDTYGRDVSFYAHELPGQKAQPARRLSCPIILPQRRPEDQSRGIIRAYCPELADHGIDQHSFLGFIDAFNEAHKASPYLDAVNVAVAGVGFAPGIAPMVVSMAVPIAVKAAKGYQTQRRSSSFLDRANLELFIPHGLFAMILTFNPAQMRDPHGAPGEVQLPVSAPLIYPEDHRRAQQTGLKKVGHFIADYGDRRAQARFAQKNPDSSLVGPVPTFESRRGDPNHPANSGGLKSLLTGIPDDRKAREQDRQDRKRDRETRHRRGSSSSDSSRRSRLLRTAVGGIGKASERRDISGRGRPSLVGLTRGMINGPGNQNQSLIKGIKGLGMKTDILYLIITNNTENSTFPPTQSQTPSKYTPPPPSPFYNRHANPASDTWPKLPDLDQQDICLSSYRDLAPSDSDQQQNNDTCLGRQDQIASGPSTGYVEQNDIPPPTYRKAMPTRYYDRIRQHDEDFCAPTL</sequence>
<feature type="region of interest" description="Disordered" evidence="1">
    <location>
        <begin position="500"/>
        <end position="542"/>
    </location>
</feature>
<proteinExistence type="predicted"/>
<dbReference type="PANTHER" id="PTHR38887:SF1">
    <property type="entry name" value="RAS MODIFICATION PROTEIN ERF4"/>
    <property type="match status" value="1"/>
</dbReference>
<dbReference type="Proteomes" id="UP000322873">
    <property type="component" value="Unassembled WGS sequence"/>
</dbReference>
<feature type="region of interest" description="Disordered" evidence="1">
    <location>
        <begin position="304"/>
        <end position="403"/>
    </location>
</feature>
<feature type="compositionally biased region" description="Low complexity" evidence="1">
    <location>
        <begin position="451"/>
        <end position="460"/>
    </location>
</feature>
<evidence type="ECO:0000313" key="2">
    <source>
        <dbReference type="EMBL" id="KAA8569917.1"/>
    </source>
</evidence>
<accession>A0A5M9JMF0</accession>
<dbReference type="OrthoDB" id="3433125at2759"/>
<gene>
    <name evidence="2" type="ORF">EYC84_002257</name>
</gene>
<keyword evidence="3" id="KW-1185">Reference proteome</keyword>
<feature type="compositionally biased region" description="Basic and acidic residues" evidence="1">
    <location>
        <begin position="81"/>
        <end position="95"/>
    </location>
</feature>
<reference evidence="2 3" key="1">
    <citation type="submission" date="2019-06" db="EMBL/GenBank/DDBJ databases">
        <title>Genome Sequence of the Brown Rot Fungal Pathogen Monilinia fructicola.</title>
        <authorList>
            <person name="De Miccolis Angelini R.M."/>
            <person name="Landi L."/>
            <person name="Abate D."/>
            <person name="Pollastro S."/>
            <person name="Romanazzi G."/>
            <person name="Faretra F."/>
        </authorList>
    </citation>
    <scope>NUCLEOTIDE SEQUENCE [LARGE SCALE GENOMIC DNA]</scope>
    <source>
        <strain evidence="2 3">Mfrc123</strain>
    </source>
</reference>
<evidence type="ECO:0000256" key="1">
    <source>
        <dbReference type="SAM" id="MobiDB-lite"/>
    </source>
</evidence>
<feature type="region of interest" description="Disordered" evidence="1">
    <location>
        <begin position="25"/>
        <end position="58"/>
    </location>
</feature>
<feature type="region of interest" description="Disordered" evidence="1">
    <location>
        <begin position="81"/>
        <end position="107"/>
    </location>
</feature>
<dbReference type="AlphaFoldDB" id="A0A5M9JMF0"/>
<dbReference type="EMBL" id="VICG01000007">
    <property type="protein sequence ID" value="KAA8569917.1"/>
    <property type="molecule type" value="Genomic_DNA"/>
</dbReference>
<feature type="compositionally biased region" description="Basic and acidic residues" evidence="1">
    <location>
        <begin position="344"/>
        <end position="363"/>
    </location>
</feature>
<name>A0A5M9JMF0_MONFR</name>
<feature type="compositionally biased region" description="Polar residues" evidence="1">
    <location>
        <begin position="520"/>
        <end position="530"/>
    </location>
</feature>
<organism evidence="2 3">
    <name type="scientific">Monilinia fructicola</name>
    <name type="common">Brown rot fungus</name>
    <name type="synonym">Ciboria fructicola</name>
    <dbReference type="NCBI Taxonomy" id="38448"/>
    <lineage>
        <taxon>Eukaryota</taxon>
        <taxon>Fungi</taxon>
        <taxon>Dikarya</taxon>
        <taxon>Ascomycota</taxon>
        <taxon>Pezizomycotina</taxon>
        <taxon>Leotiomycetes</taxon>
        <taxon>Helotiales</taxon>
        <taxon>Sclerotiniaceae</taxon>
        <taxon>Monilinia</taxon>
    </lineage>
</organism>
<dbReference type="PANTHER" id="PTHR38887">
    <property type="entry name" value="CHROMOSOME 21, WHOLE GENOME SHOTGUN SEQUENCE"/>
    <property type="match status" value="1"/>
</dbReference>